<proteinExistence type="predicted"/>
<gene>
    <name evidence="1" type="ORF">K469DRAFT_715812</name>
</gene>
<name>A0A6A6DLD1_9PEZI</name>
<dbReference type="Proteomes" id="UP000800200">
    <property type="component" value="Unassembled WGS sequence"/>
</dbReference>
<organism evidence="1 2">
    <name type="scientific">Zopfia rhizophila CBS 207.26</name>
    <dbReference type="NCBI Taxonomy" id="1314779"/>
    <lineage>
        <taxon>Eukaryota</taxon>
        <taxon>Fungi</taxon>
        <taxon>Dikarya</taxon>
        <taxon>Ascomycota</taxon>
        <taxon>Pezizomycotina</taxon>
        <taxon>Dothideomycetes</taxon>
        <taxon>Dothideomycetes incertae sedis</taxon>
        <taxon>Zopfiaceae</taxon>
        <taxon>Zopfia</taxon>
    </lineage>
</organism>
<dbReference type="EMBL" id="ML994661">
    <property type="protein sequence ID" value="KAF2179945.1"/>
    <property type="molecule type" value="Genomic_DNA"/>
</dbReference>
<keyword evidence="2" id="KW-1185">Reference proteome</keyword>
<reference evidence="1" key="1">
    <citation type="journal article" date="2020" name="Stud. Mycol.">
        <title>101 Dothideomycetes genomes: a test case for predicting lifestyles and emergence of pathogens.</title>
        <authorList>
            <person name="Haridas S."/>
            <person name="Albert R."/>
            <person name="Binder M."/>
            <person name="Bloem J."/>
            <person name="Labutti K."/>
            <person name="Salamov A."/>
            <person name="Andreopoulos B."/>
            <person name="Baker S."/>
            <person name="Barry K."/>
            <person name="Bills G."/>
            <person name="Bluhm B."/>
            <person name="Cannon C."/>
            <person name="Castanera R."/>
            <person name="Culley D."/>
            <person name="Daum C."/>
            <person name="Ezra D."/>
            <person name="Gonzalez J."/>
            <person name="Henrissat B."/>
            <person name="Kuo A."/>
            <person name="Liang C."/>
            <person name="Lipzen A."/>
            <person name="Lutzoni F."/>
            <person name="Magnuson J."/>
            <person name="Mondo S."/>
            <person name="Nolan M."/>
            <person name="Ohm R."/>
            <person name="Pangilinan J."/>
            <person name="Park H.-J."/>
            <person name="Ramirez L."/>
            <person name="Alfaro M."/>
            <person name="Sun H."/>
            <person name="Tritt A."/>
            <person name="Yoshinaga Y."/>
            <person name="Zwiers L.-H."/>
            <person name="Turgeon B."/>
            <person name="Goodwin S."/>
            <person name="Spatafora J."/>
            <person name="Crous P."/>
            <person name="Grigoriev I."/>
        </authorList>
    </citation>
    <scope>NUCLEOTIDE SEQUENCE</scope>
    <source>
        <strain evidence="1">CBS 207.26</strain>
    </source>
</reference>
<accession>A0A6A6DLD1</accession>
<evidence type="ECO:0000313" key="2">
    <source>
        <dbReference type="Proteomes" id="UP000800200"/>
    </source>
</evidence>
<sequence length="119" mass="14057">MRTRTEGPANQYLLILIRTIREIDRLERTYGDPHKRLNAHCDFQKLYLRDPTNFVLPDALRTQMGIYQRQYRDQYDEYQSRLEAKRLTHAAATAILPIPISKPASCYNCGKPSYFVKDY</sequence>
<evidence type="ECO:0000313" key="1">
    <source>
        <dbReference type="EMBL" id="KAF2179945.1"/>
    </source>
</evidence>
<dbReference type="AlphaFoldDB" id="A0A6A6DLD1"/>
<protein>
    <submittedName>
        <fullName evidence="1">Uncharacterized protein</fullName>
    </submittedName>
</protein>
<dbReference type="OrthoDB" id="4509994at2759"/>